<dbReference type="GO" id="GO:0016829">
    <property type="term" value="F:lyase activity"/>
    <property type="evidence" value="ECO:0007669"/>
    <property type="project" value="UniProtKB-KW"/>
</dbReference>
<keyword evidence="2 8" id="KW-0645">Protease</keyword>
<comment type="similarity">
    <text evidence="1 8">Belongs to the SOS response-associated peptidase family.</text>
</comment>
<dbReference type="EMBL" id="BMEO01000016">
    <property type="protein sequence ID" value="GGG02175.1"/>
    <property type="molecule type" value="Genomic_DNA"/>
</dbReference>
<dbReference type="SUPFAM" id="SSF143081">
    <property type="entry name" value="BB1717-like"/>
    <property type="match status" value="1"/>
</dbReference>
<organism evidence="9 10">
    <name type="scientific">Marinicella pacifica</name>
    <dbReference type="NCBI Taxonomy" id="1171543"/>
    <lineage>
        <taxon>Bacteria</taxon>
        <taxon>Pseudomonadati</taxon>
        <taxon>Pseudomonadota</taxon>
        <taxon>Gammaproteobacteria</taxon>
        <taxon>Lysobacterales</taxon>
        <taxon>Marinicellaceae</taxon>
        <taxon>Marinicella</taxon>
    </lineage>
</organism>
<dbReference type="InterPro" id="IPR036590">
    <property type="entry name" value="SRAP-like"/>
</dbReference>
<evidence type="ECO:0000256" key="4">
    <source>
        <dbReference type="ARBA" id="ARBA00022801"/>
    </source>
</evidence>
<name>A0A917CXA1_9GAMM</name>
<evidence type="ECO:0000256" key="8">
    <source>
        <dbReference type="RuleBase" id="RU364100"/>
    </source>
</evidence>
<evidence type="ECO:0000256" key="5">
    <source>
        <dbReference type="ARBA" id="ARBA00023124"/>
    </source>
</evidence>
<keyword evidence="6" id="KW-0238">DNA-binding</keyword>
<dbReference type="PANTHER" id="PTHR13604">
    <property type="entry name" value="DC12-RELATED"/>
    <property type="match status" value="1"/>
</dbReference>
<evidence type="ECO:0000256" key="2">
    <source>
        <dbReference type="ARBA" id="ARBA00022670"/>
    </source>
</evidence>
<dbReference type="Proteomes" id="UP000605253">
    <property type="component" value="Unassembled WGS sequence"/>
</dbReference>
<dbReference type="GO" id="GO:0008233">
    <property type="term" value="F:peptidase activity"/>
    <property type="evidence" value="ECO:0007669"/>
    <property type="project" value="UniProtKB-KW"/>
</dbReference>
<dbReference type="GO" id="GO:0006508">
    <property type="term" value="P:proteolysis"/>
    <property type="evidence" value="ECO:0007669"/>
    <property type="project" value="UniProtKB-KW"/>
</dbReference>
<accession>A0A917CXA1</accession>
<dbReference type="PANTHER" id="PTHR13604:SF0">
    <property type="entry name" value="ABASIC SITE PROCESSING PROTEIN HMCES"/>
    <property type="match status" value="1"/>
</dbReference>
<proteinExistence type="inferred from homology"/>
<dbReference type="AlphaFoldDB" id="A0A917CXA1"/>
<dbReference type="Gene3D" id="3.90.1680.10">
    <property type="entry name" value="SOS response associated peptidase-like"/>
    <property type="match status" value="1"/>
</dbReference>
<reference evidence="9" key="1">
    <citation type="journal article" date="2014" name="Int. J. Syst. Evol. Microbiol.">
        <title>Complete genome sequence of Corynebacterium casei LMG S-19264T (=DSM 44701T), isolated from a smear-ripened cheese.</title>
        <authorList>
            <consortium name="US DOE Joint Genome Institute (JGI-PGF)"/>
            <person name="Walter F."/>
            <person name="Albersmeier A."/>
            <person name="Kalinowski J."/>
            <person name="Ruckert C."/>
        </authorList>
    </citation>
    <scope>NUCLEOTIDE SEQUENCE</scope>
    <source>
        <strain evidence="9">CGMCC 1.12181</strain>
    </source>
</reference>
<dbReference type="RefSeq" id="WP_345258819.1">
    <property type="nucleotide sequence ID" value="NZ_BAABJF010000013.1"/>
</dbReference>
<evidence type="ECO:0000256" key="3">
    <source>
        <dbReference type="ARBA" id="ARBA00022763"/>
    </source>
</evidence>
<evidence type="ECO:0000313" key="9">
    <source>
        <dbReference type="EMBL" id="GGG02175.1"/>
    </source>
</evidence>
<keyword evidence="5" id="KW-0190">Covalent protein-DNA linkage</keyword>
<keyword evidence="3" id="KW-0227">DNA damage</keyword>
<sequence length="218" mass="24331">MCGAFFVENNQGMQKLTAALGVSELESRGIRVPASMVQIVTEPEINQRRLEEAKWWLLLDKNGQPNYQYATFNSRSDKLYSSRLTKGLFKNSRCLLPATGVIEGQNKQYHSLTSSQGAVALGGLYKRYQIGEQQLTTTSVITCPPNRKLDGIHEKSTPLMLDWQDQDLINMWLDPSLTDSEAFHHLLTGELMTPITATPIEGARDLSERGQSVNLSAD</sequence>
<protein>
    <recommendedName>
        <fullName evidence="8">Abasic site processing protein</fullName>
        <ecNumber evidence="8">3.4.-.-</ecNumber>
    </recommendedName>
</protein>
<evidence type="ECO:0000313" key="10">
    <source>
        <dbReference type="Proteomes" id="UP000605253"/>
    </source>
</evidence>
<gene>
    <name evidence="9" type="ORF">GCM10011365_24170</name>
</gene>
<evidence type="ECO:0000256" key="6">
    <source>
        <dbReference type="ARBA" id="ARBA00023125"/>
    </source>
</evidence>
<evidence type="ECO:0000256" key="1">
    <source>
        <dbReference type="ARBA" id="ARBA00008136"/>
    </source>
</evidence>
<comment type="caution">
    <text evidence="9">The sequence shown here is derived from an EMBL/GenBank/DDBJ whole genome shotgun (WGS) entry which is preliminary data.</text>
</comment>
<dbReference type="InterPro" id="IPR003738">
    <property type="entry name" value="SRAP"/>
</dbReference>
<dbReference type="GO" id="GO:0106300">
    <property type="term" value="P:protein-DNA covalent cross-linking repair"/>
    <property type="evidence" value="ECO:0007669"/>
    <property type="project" value="InterPro"/>
</dbReference>
<dbReference type="EC" id="3.4.-.-" evidence="8"/>
<dbReference type="Pfam" id="PF02586">
    <property type="entry name" value="SRAP"/>
    <property type="match status" value="1"/>
</dbReference>
<dbReference type="GO" id="GO:0003697">
    <property type="term" value="F:single-stranded DNA binding"/>
    <property type="evidence" value="ECO:0007669"/>
    <property type="project" value="InterPro"/>
</dbReference>
<keyword evidence="7" id="KW-0456">Lyase</keyword>
<reference evidence="9" key="2">
    <citation type="submission" date="2020-09" db="EMBL/GenBank/DDBJ databases">
        <authorList>
            <person name="Sun Q."/>
            <person name="Zhou Y."/>
        </authorList>
    </citation>
    <scope>NUCLEOTIDE SEQUENCE</scope>
    <source>
        <strain evidence="9">CGMCC 1.12181</strain>
    </source>
</reference>
<keyword evidence="10" id="KW-1185">Reference proteome</keyword>
<evidence type="ECO:0000256" key="7">
    <source>
        <dbReference type="ARBA" id="ARBA00023239"/>
    </source>
</evidence>
<keyword evidence="4 8" id="KW-0378">Hydrolase</keyword>